<comment type="caution">
    <text evidence="7">The sequence shown here is derived from an EMBL/GenBank/DDBJ whole genome shotgun (WGS) entry which is preliminary data.</text>
</comment>
<evidence type="ECO:0000256" key="4">
    <source>
        <dbReference type="SAM" id="MobiDB-lite"/>
    </source>
</evidence>
<dbReference type="InterPro" id="IPR042496">
    <property type="entry name" value="CGRF1"/>
</dbReference>
<dbReference type="Proteomes" id="UP000678393">
    <property type="component" value="Unassembled WGS sequence"/>
</dbReference>
<evidence type="ECO:0000256" key="1">
    <source>
        <dbReference type="ARBA" id="ARBA00022771"/>
    </source>
</evidence>
<evidence type="ECO:0000313" key="7">
    <source>
        <dbReference type="EMBL" id="CAG5125108.1"/>
    </source>
</evidence>
<feature type="transmembrane region" description="Helical" evidence="5">
    <location>
        <begin position="6"/>
        <end position="35"/>
    </location>
</feature>
<feature type="region of interest" description="Disordered" evidence="4">
    <location>
        <begin position="225"/>
        <end position="287"/>
    </location>
</feature>
<keyword evidence="2" id="KW-0862">Zinc</keyword>
<feature type="domain" description="RING-type" evidence="6">
    <location>
        <begin position="378"/>
        <end position="413"/>
    </location>
</feature>
<dbReference type="PANTHER" id="PTHR15379">
    <property type="entry name" value="CELL GROWTH REGULATOR WITH RING FINGER DOMAIN PROTEIN 1"/>
    <property type="match status" value="1"/>
</dbReference>
<feature type="compositionally biased region" description="Basic and acidic residues" evidence="4">
    <location>
        <begin position="262"/>
        <end position="287"/>
    </location>
</feature>
<sequence>MANPMLLWFVGYSNITSIAIVTLCFVAMTLFIGFISMNGDTQGQSNVHIGIEETNMVQMSNPFFLELQQPSRKLADGLDLRLSSLLPSKIFVLWGAKIHPFHDLILQPGRHLQRTFVCDNFEEYRDLDILHCDKLEFFEAGDHSIKLQCPDFVSSGTLGGMPRKRYPVAVFIFIPENHILETEAESERESKNYIMTKVSQNSHIISQYVKTSGVPLYSLQPLYLNTDPTQNQQNHHVRGKAQQNQNQYQTSTSGHSSMNSEASERVREERHLNAGDDTAVKGKDKTDKKCCSCGSDLSAEDETPLENCGDLRPRTEDRLEYVCDKCKDSSAVSDGICETKTCEERGITPSERPKSACGNGNKNDEDEPEFPTSNLAECVVCQTHRVRCALLPCRHACVCLGCFRLLYRCPMCRAGIDSYFLLRSNVDGDDGTTEEEDGSEDDMLQDMQQEAVNASFYQTLHRWNDRLNHVLGFR</sequence>
<evidence type="ECO:0000256" key="5">
    <source>
        <dbReference type="SAM" id="Phobius"/>
    </source>
</evidence>
<name>A0A8S3ZA96_9EUPU</name>
<dbReference type="InterPro" id="IPR001841">
    <property type="entry name" value="Znf_RING"/>
</dbReference>
<accession>A0A8S3ZA96</accession>
<dbReference type="GO" id="GO:0008270">
    <property type="term" value="F:zinc ion binding"/>
    <property type="evidence" value="ECO:0007669"/>
    <property type="project" value="UniProtKB-KW"/>
</dbReference>
<keyword evidence="8" id="KW-1185">Reference proteome</keyword>
<keyword evidence="5" id="KW-1133">Transmembrane helix</keyword>
<dbReference type="PANTHER" id="PTHR15379:SF2">
    <property type="entry name" value="CELL GROWTH REGULATOR WITH RING FINGER DOMAIN PROTEIN 1"/>
    <property type="match status" value="1"/>
</dbReference>
<dbReference type="InterPro" id="IPR013083">
    <property type="entry name" value="Znf_RING/FYVE/PHD"/>
</dbReference>
<proteinExistence type="predicted"/>
<dbReference type="GO" id="GO:0030308">
    <property type="term" value="P:negative regulation of cell growth"/>
    <property type="evidence" value="ECO:0007669"/>
    <property type="project" value="TreeGrafter"/>
</dbReference>
<keyword evidence="1 3" id="KW-0863">Zinc-finger</keyword>
<feature type="compositionally biased region" description="Low complexity" evidence="4">
    <location>
        <begin position="242"/>
        <end position="253"/>
    </location>
</feature>
<keyword evidence="5" id="KW-0812">Transmembrane</keyword>
<evidence type="ECO:0000259" key="6">
    <source>
        <dbReference type="PROSITE" id="PS50089"/>
    </source>
</evidence>
<protein>
    <recommendedName>
        <fullName evidence="6">RING-type domain-containing protein</fullName>
    </recommendedName>
</protein>
<keyword evidence="1 3" id="KW-0479">Metal-binding</keyword>
<dbReference type="OrthoDB" id="10251219at2759"/>
<evidence type="ECO:0000256" key="3">
    <source>
        <dbReference type="PROSITE-ProRule" id="PRU00175"/>
    </source>
</evidence>
<gene>
    <name evidence="7" type="ORF">CUNI_LOCUS10666</name>
</gene>
<dbReference type="Gene3D" id="3.30.40.10">
    <property type="entry name" value="Zinc/RING finger domain, C3HC4 (zinc finger)"/>
    <property type="match status" value="1"/>
</dbReference>
<keyword evidence="5" id="KW-0472">Membrane</keyword>
<dbReference type="EMBL" id="CAJHNH020001954">
    <property type="protein sequence ID" value="CAG5125108.1"/>
    <property type="molecule type" value="Genomic_DNA"/>
</dbReference>
<dbReference type="Pfam" id="PF13920">
    <property type="entry name" value="zf-C3HC4_3"/>
    <property type="match status" value="1"/>
</dbReference>
<dbReference type="AlphaFoldDB" id="A0A8S3ZA96"/>
<evidence type="ECO:0000313" key="8">
    <source>
        <dbReference type="Proteomes" id="UP000678393"/>
    </source>
</evidence>
<dbReference type="PROSITE" id="PS50089">
    <property type="entry name" value="ZF_RING_2"/>
    <property type="match status" value="1"/>
</dbReference>
<reference evidence="7" key="1">
    <citation type="submission" date="2021-04" db="EMBL/GenBank/DDBJ databases">
        <authorList>
            <consortium name="Molecular Ecology Group"/>
        </authorList>
    </citation>
    <scope>NUCLEOTIDE SEQUENCE</scope>
</reference>
<evidence type="ECO:0000256" key="2">
    <source>
        <dbReference type="ARBA" id="ARBA00022833"/>
    </source>
</evidence>
<organism evidence="7 8">
    <name type="scientific">Candidula unifasciata</name>
    <dbReference type="NCBI Taxonomy" id="100452"/>
    <lineage>
        <taxon>Eukaryota</taxon>
        <taxon>Metazoa</taxon>
        <taxon>Spiralia</taxon>
        <taxon>Lophotrochozoa</taxon>
        <taxon>Mollusca</taxon>
        <taxon>Gastropoda</taxon>
        <taxon>Heterobranchia</taxon>
        <taxon>Euthyneura</taxon>
        <taxon>Panpulmonata</taxon>
        <taxon>Eupulmonata</taxon>
        <taxon>Stylommatophora</taxon>
        <taxon>Helicina</taxon>
        <taxon>Helicoidea</taxon>
        <taxon>Geomitridae</taxon>
        <taxon>Candidula</taxon>
    </lineage>
</organism>